<proteinExistence type="predicted"/>
<feature type="non-terminal residue" evidence="1">
    <location>
        <position position="1"/>
    </location>
</feature>
<evidence type="ECO:0000313" key="1">
    <source>
        <dbReference type="EMBL" id="CAL1542375.1"/>
    </source>
</evidence>
<dbReference type="Pfam" id="PF02995">
    <property type="entry name" value="DUF229"/>
    <property type="match status" value="1"/>
</dbReference>
<organism evidence="1 2">
    <name type="scientific">Lymnaea stagnalis</name>
    <name type="common">Great pond snail</name>
    <name type="synonym">Helix stagnalis</name>
    <dbReference type="NCBI Taxonomy" id="6523"/>
    <lineage>
        <taxon>Eukaryota</taxon>
        <taxon>Metazoa</taxon>
        <taxon>Spiralia</taxon>
        <taxon>Lophotrochozoa</taxon>
        <taxon>Mollusca</taxon>
        <taxon>Gastropoda</taxon>
        <taxon>Heterobranchia</taxon>
        <taxon>Euthyneura</taxon>
        <taxon>Panpulmonata</taxon>
        <taxon>Hygrophila</taxon>
        <taxon>Lymnaeoidea</taxon>
        <taxon>Lymnaeidae</taxon>
        <taxon>Lymnaea</taxon>
    </lineage>
</organism>
<reference evidence="1 2" key="1">
    <citation type="submission" date="2024-04" db="EMBL/GenBank/DDBJ databases">
        <authorList>
            <consortium name="Genoscope - CEA"/>
            <person name="William W."/>
        </authorList>
    </citation>
    <scope>NUCLEOTIDE SEQUENCE [LARGE SCALE GENOMIC DNA]</scope>
</reference>
<sequence length="588" mass="67425">DSLACVFPDIDPFTPEVMKLSGLERRRVKCDGYMPDLTYVRGNRLEVNQTRVRAIADFKSCKYQEILVHPSGDKNMTFGGWSDSFTSGIRLRENVEFLVSVCENNASGTTSKTYHTLVPKRRDLAEELSFKFKRRDVTFSPKETLNVVMIGMDGVSRNHFMRAMNKTYEFPMNELGSFDLSMHTQVGVNTFPNVLALLTGSYENEIRRWWRTSGFLDTFDFVWKDFETAGYRTLYTEDQPTLGAFHLGRKGFRIPPTHHYSRPICLAIEDDSSIWKAGRHCLGNLPEITFHYEYVKKYLETFKGEPLFAMYFQTRISHDDATTTKMADDHTYDFYKYLNDSGHLNKTLLVSFSDHGIRWGRLRQTFNGLIESRAPYTILTFPKWFLDKYPDAARNLKTNTERLTTHFDTHATLKDLIYFKSDRTGPLIPGIHGASLFGELPKSRVCEDIPIPMEFCLCGQGRIQELPSASELSHGLVDLVLRSVNHKTNKTKCANLHLEEIVNVAYITLKKDDGKEQRVFKIKFITSPGGALYEGTITTTKFNNTLSVTVGETIDRLNFYEGQADCEPDVTKKAYCYCQDLFNQTTQS</sequence>
<dbReference type="EMBL" id="CAXITT010000483">
    <property type="protein sequence ID" value="CAL1542375.1"/>
    <property type="molecule type" value="Genomic_DNA"/>
</dbReference>
<keyword evidence="2" id="KW-1185">Reference proteome</keyword>
<gene>
    <name evidence="1" type="ORF">GSLYS_00015969001</name>
</gene>
<accession>A0AAV2I9Z3</accession>
<dbReference type="PANTHER" id="PTHR10974:SF1">
    <property type="entry name" value="FI08016P-RELATED"/>
    <property type="match status" value="1"/>
</dbReference>
<dbReference type="InterPro" id="IPR017850">
    <property type="entry name" value="Alkaline_phosphatase_core_sf"/>
</dbReference>
<dbReference type="InterPro" id="IPR004245">
    <property type="entry name" value="DUF229"/>
</dbReference>
<evidence type="ECO:0000313" key="2">
    <source>
        <dbReference type="Proteomes" id="UP001497497"/>
    </source>
</evidence>
<dbReference type="AlphaFoldDB" id="A0AAV2I9Z3"/>
<name>A0AAV2I9Z3_LYMST</name>
<dbReference type="GO" id="GO:0005615">
    <property type="term" value="C:extracellular space"/>
    <property type="evidence" value="ECO:0007669"/>
    <property type="project" value="TreeGrafter"/>
</dbReference>
<protein>
    <submittedName>
        <fullName evidence="1">Uncharacterized protein</fullName>
    </submittedName>
</protein>
<dbReference type="Gene3D" id="3.40.720.10">
    <property type="entry name" value="Alkaline Phosphatase, subunit A"/>
    <property type="match status" value="1"/>
</dbReference>
<dbReference type="PANTHER" id="PTHR10974">
    <property type="entry name" value="FI08016P-RELATED"/>
    <property type="match status" value="1"/>
</dbReference>
<dbReference type="Proteomes" id="UP001497497">
    <property type="component" value="Unassembled WGS sequence"/>
</dbReference>
<dbReference type="SUPFAM" id="SSF53649">
    <property type="entry name" value="Alkaline phosphatase-like"/>
    <property type="match status" value="1"/>
</dbReference>
<dbReference type="FunFam" id="3.40.720.10:FF:000017">
    <property type="entry name" value="Predicted protein"/>
    <property type="match status" value="1"/>
</dbReference>
<dbReference type="CDD" id="cd16021">
    <property type="entry name" value="ALP_like"/>
    <property type="match status" value="1"/>
</dbReference>
<comment type="caution">
    <text evidence="1">The sequence shown here is derived from an EMBL/GenBank/DDBJ whole genome shotgun (WGS) entry which is preliminary data.</text>
</comment>